<protein>
    <submittedName>
        <fullName evidence="3">Xaa-Pro peptidase family protein</fullName>
    </submittedName>
</protein>
<dbReference type="Pfam" id="PF00557">
    <property type="entry name" value="Peptidase_M24"/>
    <property type="match status" value="1"/>
</dbReference>
<organism evidence="3 4">
    <name type="scientific">Micromonospora cathayae</name>
    <dbReference type="NCBI Taxonomy" id="3028804"/>
    <lineage>
        <taxon>Bacteria</taxon>
        <taxon>Bacillati</taxon>
        <taxon>Actinomycetota</taxon>
        <taxon>Actinomycetes</taxon>
        <taxon>Micromonosporales</taxon>
        <taxon>Micromonosporaceae</taxon>
        <taxon>Micromonospora</taxon>
    </lineage>
</organism>
<sequence length="389" mass="42610">MTDEPVRTVPRAVQQDRIARVRQECARRGLAGILLFDQASLFYLFGYDQIGYWVFQTVYLPTDPELPPAAICRAPDEHMIRGTGLVDDVRVWYDESPDTPGDLVAALLDDRQVAPGAAVGIELLTHALLPAYHQDLRQRLDGRVVLTDASSVVGDLRVVKDQHEIAWFREAAHQLDAAFRVARDAVGEGVPETEVHRAIVGELYRLGGDPPAIPPPIASGPRTLTQTHGAATTRRMRAGETVVIEIGASATRYHAVGAVSYAVGRPDPAVARLHETMVETLEAGFAAFVPGRPIAEVSRLVQRLLTERGVSRAGRHVGYGTGIGFPPTWLENLRIKATEPRVLVPGMTFFYFIGLPGPDGSSLYLGEPVLITDTGHERVAPPDYRNWIR</sequence>
<gene>
    <name evidence="3" type="ORF">PVK37_23730</name>
</gene>
<dbReference type="SUPFAM" id="SSF53092">
    <property type="entry name" value="Creatinase/prolidase N-terminal domain"/>
    <property type="match status" value="1"/>
</dbReference>
<dbReference type="CDD" id="cd01066">
    <property type="entry name" value="APP_MetAP"/>
    <property type="match status" value="1"/>
</dbReference>
<feature type="domain" description="Creatinase N-terminal" evidence="2">
    <location>
        <begin position="17"/>
        <end position="159"/>
    </location>
</feature>
<dbReference type="InterPro" id="IPR029149">
    <property type="entry name" value="Creatin/AminoP/Spt16_N"/>
</dbReference>
<dbReference type="EMBL" id="CP118615">
    <property type="protein sequence ID" value="WDZ83450.1"/>
    <property type="molecule type" value="Genomic_DNA"/>
</dbReference>
<dbReference type="InterPro" id="IPR036005">
    <property type="entry name" value="Creatinase/aminopeptidase-like"/>
</dbReference>
<dbReference type="InterPro" id="IPR050659">
    <property type="entry name" value="Peptidase_M24B"/>
</dbReference>
<feature type="domain" description="Peptidase M24" evidence="1">
    <location>
        <begin position="168"/>
        <end position="356"/>
    </location>
</feature>
<dbReference type="InterPro" id="IPR000994">
    <property type="entry name" value="Pept_M24"/>
</dbReference>
<evidence type="ECO:0000313" key="4">
    <source>
        <dbReference type="Proteomes" id="UP001219605"/>
    </source>
</evidence>
<dbReference type="PANTHER" id="PTHR46112:SF3">
    <property type="entry name" value="AMINOPEPTIDASE YPDF"/>
    <property type="match status" value="1"/>
</dbReference>
<dbReference type="Proteomes" id="UP001219605">
    <property type="component" value="Chromosome"/>
</dbReference>
<evidence type="ECO:0000313" key="3">
    <source>
        <dbReference type="EMBL" id="WDZ83450.1"/>
    </source>
</evidence>
<accession>A0ABY7ZKD2</accession>
<dbReference type="Gene3D" id="3.90.230.10">
    <property type="entry name" value="Creatinase/methionine aminopeptidase superfamily"/>
    <property type="match status" value="1"/>
</dbReference>
<name>A0ABY7ZKD2_9ACTN</name>
<dbReference type="SUPFAM" id="SSF55920">
    <property type="entry name" value="Creatinase/aminopeptidase"/>
    <property type="match status" value="1"/>
</dbReference>
<dbReference type="InterPro" id="IPR000587">
    <property type="entry name" value="Creatinase_N"/>
</dbReference>
<evidence type="ECO:0000259" key="2">
    <source>
        <dbReference type="Pfam" id="PF01321"/>
    </source>
</evidence>
<dbReference type="Gene3D" id="3.40.350.10">
    <property type="entry name" value="Creatinase/prolidase N-terminal domain"/>
    <property type="match status" value="1"/>
</dbReference>
<dbReference type="Pfam" id="PF01321">
    <property type="entry name" value="Creatinase_N"/>
    <property type="match status" value="1"/>
</dbReference>
<proteinExistence type="predicted"/>
<reference evidence="3 4" key="1">
    <citation type="submission" date="2023-02" db="EMBL/GenBank/DDBJ databases">
        <authorList>
            <person name="Mo P."/>
        </authorList>
    </citation>
    <scope>NUCLEOTIDE SEQUENCE [LARGE SCALE GENOMIC DNA]</scope>
    <source>
        <strain evidence="3 4">HUAS 3</strain>
    </source>
</reference>
<keyword evidence="4" id="KW-1185">Reference proteome</keyword>
<dbReference type="RefSeq" id="WP_275029970.1">
    <property type="nucleotide sequence ID" value="NZ_CP118615.1"/>
</dbReference>
<dbReference type="PANTHER" id="PTHR46112">
    <property type="entry name" value="AMINOPEPTIDASE"/>
    <property type="match status" value="1"/>
</dbReference>
<evidence type="ECO:0000259" key="1">
    <source>
        <dbReference type="Pfam" id="PF00557"/>
    </source>
</evidence>